<protein>
    <submittedName>
        <fullName evidence="2">Putative tight adherance operon protein</fullName>
    </submittedName>
</protein>
<dbReference type="Pfam" id="PF16964">
    <property type="entry name" value="TadF"/>
    <property type="match status" value="1"/>
</dbReference>
<keyword evidence="1" id="KW-0472">Membrane</keyword>
<gene>
    <name evidence="2" type="primary">tadF_1</name>
    <name evidence="2" type="ORF">ERS008476_03964</name>
</gene>
<reference evidence="3" key="1">
    <citation type="submission" date="2015-03" db="EMBL/GenBank/DDBJ databases">
        <authorList>
            <consortium name="Pathogen Informatics"/>
        </authorList>
    </citation>
    <scope>NUCLEOTIDE SEQUENCE [LARGE SCALE GENOMIC DNA]</scope>
    <source>
        <strain evidence="3">R148</strain>
    </source>
</reference>
<evidence type="ECO:0000256" key="1">
    <source>
        <dbReference type="SAM" id="Phobius"/>
    </source>
</evidence>
<keyword evidence="1" id="KW-1133">Transmembrane helix</keyword>
<dbReference type="EMBL" id="CWJI01000018">
    <property type="protein sequence ID" value="CRY56917.1"/>
    <property type="molecule type" value="Genomic_DNA"/>
</dbReference>
<dbReference type="RefSeq" id="WP_053010335.1">
    <property type="nucleotide sequence ID" value="NZ_CWJI01000018.1"/>
</dbReference>
<name>A0A0H5M1J6_YERIN</name>
<feature type="transmembrane region" description="Helical" evidence="1">
    <location>
        <begin position="29"/>
        <end position="49"/>
    </location>
</feature>
<keyword evidence="1" id="KW-0812">Transmembrane</keyword>
<dbReference type="AlphaFoldDB" id="A0A0H5M1J6"/>
<evidence type="ECO:0000313" key="2">
    <source>
        <dbReference type="EMBL" id="CRY56917.1"/>
    </source>
</evidence>
<dbReference type="Proteomes" id="UP000043316">
    <property type="component" value="Unassembled WGS sequence"/>
</dbReference>
<organism evidence="2 3">
    <name type="scientific">Yersinia intermedia</name>
    <dbReference type="NCBI Taxonomy" id="631"/>
    <lineage>
        <taxon>Bacteria</taxon>
        <taxon>Pseudomonadati</taxon>
        <taxon>Pseudomonadota</taxon>
        <taxon>Gammaproteobacteria</taxon>
        <taxon>Enterobacterales</taxon>
        <taxon>Yersiniaceae</taxon>
        <taxon>Yersinia</taxon>
    </lineage>
</organism>
<dbReference type="InterPro" id="IPR031582">
    <property type="entry name" value="TadF"/>
</dbReference>
<proteinExistence type="predicted"/>
<evidence type="ECO:0000313" key="3">
    <source>
        <dbReference type="Proteomes" id="UP000043316"/>
    </source>
</evidence>
<accession>A0A0H5M1J6</accession>
<sequence>MSSIMNWCNPLLSRLFSRSLSSAKSTDGAVALEASLVFTLFIVLIYFVVDLGQLNLNKGKAERTLHSIASVIRERTYLYDERKQVVPTEIDDMAKVALSLLGSTFPGKAVAVRLETFYFTTDSAGDATVDNRWVDGKPLTLSYATDDNCVSSDGIFTPADAAKMTFISERTQWGWAPIYRVTLCVERNDTSVFSAFIGSLLKMPPNIATSSIVMPR</sequence>